<dbReference type="Pfam" id="PF04055">
    <property type="entry name" value="Radical_SAM"/>
    <property type="match status" value="1"/>
</dbReference>
<accession>A0A162MV80</accession>
<dbReference type="SFLD" id="SFLDG01099">
    <property type="entry name" value="Uncharacterised_Radical_SAM_Su"/>
    <property type="match status" value="1"/>
</dbReference>
<evidence type="ECO:0000313" key="11">
    <source>
        <dbReference type="Proteomes" id="UP000075737"/>
    </source>
</evidence>
<feature type="binding site" evidence="8">
    <location>
        <position position="68"/>
    </location>
    <ligand>
        <name>[4Fe-4S] cluster</name>
        <dbReference type="ChEBI" id="CHEBI:49883"/>
        <note>4Fe-4S-S-AdoMet</note>
    </ligand>
</feature>
<keyword evidence="2" id="KW-0004">4Fe-4S</keyword>
<dbReference type="PROSITE" id="PS51918">
    <property type="entry name" value="RADICAL_SAM"/>
    <property type="match status" value="1"/>
</dbReference>
<reference evidence="10 11" key="1">
    <citation type="submission" date="2015-12" db="EMBL/GenBank/DDBJ databases">
        <title>Draft genome of Thermovenabulum gondwanense isolated from a red thermophilic microbial mat colonisisng an outflow channel of a bore well.</title>
        <authorList>
            <person name="Patel B.K."/>
        </authorList>
    </citation>
    <scope>NUCLEOTIDE SEQUENCE [LARGE SCALE GENOMIC DNA]</scope>
    <source>
        <strain evidence="10 11">R270</strain>
    </source>
</reference>
<dbReference type="InterPro" id="IPR007197">
    <property type="entry name" value="rSAM"/>
</dbReference>
<dbReference type="CDD" id="cd01335">
    <property type="entry name" value="Radical_SAM"/>
    <property type="match status" value="1"/>
</dbReference>
<proteinExistence type="inferred from homology"/>
<dbReference type="GO" id="GO:0046872">
    <property type="term" value="F:metal ion binding"/>
    <property type="evidence" value="ECO:0007669"/>
    <property type="project" value="UniProtKB-KW"/>
</dbReference>
<feature type="domain" description="Radical SAM core" evidence="9">
    <location>
        <begin position="51"/>
        <end position="278"/>
    </location>
</feature>
<dbReference type="AlphaFoldDB" id="A0A162MV80"/>
<keyword evidence="11" id="KW-1185">Reference proteome</keyword>
<dbReference type="InterPro" id="IPR040085">
    <property type="entry name" value="MJ0674-like"/>
</dbReference>
<dbReference type="PROSITE" id="PS01087">
    <property type="entry name" value="RADICAL_ACTIVATING"/>
    <property type="match status" value="1"/>
</dbReference>
<feature type="binding site" evidence="8">
    <location>
        <position position="64"/>
    </location>
    <ligand>
        <name>[4Fe-4S] cluster</name>
        <dbReference type="ChEBI" id="CHEBI:49883"/>
        <note>4Fe-4S-S-AdoMet</note>
    </ligand>
</feature>
<evidence type="ECO:0000256" key="1">
    <source>
        <dbReference type="ARBA" id="ARBA00009777"/>
    </source>
</evidence>
<dbReference type="EMBL" id="LOHZ01000020">
    <property type="protein sequence ID" value="KYO67804.1"/>
    <property type="molecule type" value="Genomic_DNA"/>
</dbReference>
<comment type="cofactor">
    <cofactor evidence="8">
        <name>[4Fe-4S] cluster</name>
        <dbReference type="ChEBI" id="CHEBI:49883"/>
    </cofactor>
    <text evidence="8">Binds 1 [4Fe-4S] cluster. The cluster is coordinated with 3 cysteines and an exchangeable S-adenosyl-L-methionine.</text>
</comment>
<keyword evidence="6 8" id="KW-0408">Iron</keyword>
<name>A0A162MV80_9FIRM</name>
<evidence type="ECO:0000256" key="5">
    <source>
        <dbReference type="ARBA" id="ARBA00023002"/>
    </source>
</evidence>
<dbReference type="SFLD" id="SFLDS00029">
    <property type="entry name" value="Radical_SAM"/>
    <property type="match status" value="1"/>
</dbReference>
<dbReference type="PANTHER" id="PTHR43075:SF1">
    <property type="entry name" value="FORMATE LYASE ACTIVATING ENZYME, PUTATIVE (AFU_ORTHOLOGUE AFUA_2G15630)-RELATED"/>
    <property type="match status" value="1"/>
</dbReference>
<comment type="similarity">
    <text evidence="1">Belongs to the organic radical-activating enzymes family.</text>
</comment>
<evidence type="ECO:0000256" key="7">
    <source>
        <dbReference type="ARBA" id="ARBA00023014"/>
    </source>
</evidence>
<comment type="caution">
    <text evidence="10">The sequence shown here is derived from an EMBL/GenBank/DDBJ whole genome shotgun (WGS) entry which is preliminary data.</text>
</comment>
<evidence type="ECO:0000256" key="2">
    <source>
        <dbReference type="ARBA" id="ARBA00022485"/>
    </source>
</evidence>
<dbReference type="Gene3D" id="3.20.20.70">
    <property type="entry name" value="Aldolase class I"/>
    <property type="match status" value="1"/>
</dbReference>
<keyword evidence="3 8" id="KW-0949">S-adenosyl-L-methionine</keyword>
<keyword evidence="5" id="KW-0560">Oxidoreductase</keyword>
<evidence type="ECO:0000256" key="8">
    <source>
        <dbReference type="PIRSR" id="PIRSR004869-50"/>
    </source>
</evidence>
<protein>
    <recommendedName>
        <fullName evidence="9">Radical SAM core domain-containing protein</fullName>
    </recommendedName>
</protein>
<evidence type="ECO:0000256" key="3">
    <source>
        <dbReference type="ARBA" id="ARBA00022691"/>
    </source>
</evidence>
<dbReference type="STRING" id="520767.ATZ99_04440"/>
<dbReference type="GO" id="GO:0016491">
    <property type="term" value="F:oxidoreductase activity"/>
    <property type="evidence" value="ECO:0007669"/>
    <property type="project" value="UniProtKB-KW"/>
</dbReference>
<dbReference type="PATRIC" id="fig|520767.4.peg.454"/>
<keyword evidence="7 8" id="KW-0411">Iron-sulfur</keyword>
<evidence type="ECO:0000313" key="10">
    <source>
        <dbReference type="EMBL" id="KYO67804.1"/>
    </source>
</evidence>
<dbReference type="SUPFAM" id="SSF102114">
    <property type="entry name" value="Radical SAM enzymes"/>
    <property type="match status" value="1"/>
</dbReference>
<evidence type="ECO:0000259" key="9">
    <source>
        <dbReference type="PROSITE" id="PS51918"/>
    </source>
</evidence>
<dbReference type="PIRSF" id="PIRSF004869">
    <property type="entry name" value="PflX_prd"/>
    <property type="match status" value="1"/>
</dbReference>
<dbReference type="InterPro" id="IPR016431">
    <property type="entry name" value="Pyrv-formate_lyase-activ_prd"/>
</dbReference>
<gene>
    <name evidence="10" type="ORF">ATZ99_04440</name>
</gene>
<dbReference type="Proteomes" id="UP000075737">
    <property type="component" value="Unassembled WGS sequence"/>
</dbReference>
<dbReference type="InterPro" id="IPR013785">
    <property type="entry name" value="Aldolase_TIM"/>
</dbReference>
<evidence type="ECO:0000256" key="4">
    <source>
        <dbReference type="ARBA" id="ARBA00022723"/>
    </source>
</evidence>
<feature type="binding site" evidence="8">
    <location>
        <position position="71"/>
    </location>
    <ligand>
        <name>[4Fe-4S] cluster</name>
        <dbReference type="ChEBI" id="CHEBI:49883"/>
        <note>4Fe-4S-S-AdoMet</note>
    </ligand>
</feature>
<organism evidence="10 11">
    <name type="scientific">Thermovenabulum gondwanense</name>
    <dbReference type="NCBI Taxonomy" id="520767"/>
    <lineage>
        <taxon>Bacteria</taxon>
        <taxon>Bacillati</taxon>
        <taxon>Bacillota</taxon>
        <taxon>Clostridia</taxon>
        <taxon>Thermosediminibacterales</taxon>
        <taxon>Thermosediminibacteraceae</taxon>
        <taxon>Thermovenabulum</taxon>
    </lineage>
</organism>
<dbReference type="GO" id="GO:0051539">
    <property type="term" value="F:4 iron, 4 sulfur cluster binding"/>
    <property type="evidence" value="ECO:0007669"/>
    <property type="project" value="UniProtKB-KW"/>
</dbReference>
<keyword evidence="4 8" id="KW-0479">Metal-binding</keyword>
<evidence type="ECO:0000256" key="6">
    <source>
        <dbReference type="ARBA" id="ARBA00023004"/>
    </source>
</evidence>
<dbReference type="InterPro" id="IPR001989">
    <property type="entry name" value="Radical_activat_CS"/>
</dbReference>
<dbReference type="InterPro" id="IPR058240">
    <property type="entry name" value="rSAM_sf"/>
</dbReference>
<sequence>MDFLELLKSCEVCPMRCKVNRINGELGFCRAGFDCIVSKAFPHPWEEPCISGTKGSGTVFFSGCNLKCIFCQNYEISQEMVGKPRDLKALAEIFLRLQERGVHNINLVTPTIYTPQIAEAINLAKERGLKVPIVWNSNAYENVEILSKMEGLIDVYLPDLKYYDDEIAYKYSKARNYFEYASKAILEMVRQVGEPEFDEKGIIKRGVIIRHLVLPGYVNDTKKILKWISENLPAGVYVSLMSQYMPYYRTEEYPEINRPLTKKEYDEAVEYFFEVGLENGFIQGEGANSEEFVPDFDFEGI</sequence>
<dbReference type="PANTHER" id="PTHR43075">
    <property type="entry name" value="FORMATE LYASE ACTIVATING ENZYME, PUTATIVE (AFU_ORTHOLOGUE AFUA_2G15630)-RELATED"/>
    <property type="match status" value="1"/>
</dbReference>